<dbReference type="AlphaFoldDB" id="A0A5B7ET82"/>
<feature type="region of interest" description="Disordered" evidence="1">
    <location>
        <begin position="37"/>
        <end position="95"/>
    </location>
</feature>
<accession>A0A5B7ET82</accession>
<keyword evidence="3" id="KW-1185">Reference proteome</keyword>
<proteinExistence type="predicted"/>
<evidence type="ECO:0000313" key="3">
    <source>
        <dbReference type="Proteomes" id="UP000324222"/>
    </source>
</evidence>
<name>A0A5B7ET82_PORTR</name>
<evidence type="ECO:0000256" key="1">
    <source>
        <dbReference type="SAM" id="MobiDB-lite"/>
    </source>
</evidence>
<reference evidence="2 3" key="1">
    <citation type="submission" date="2019-05" db="EMBL/GenBank/DDBJ databases">
        <title>Another draft genome of Portunus trituberculatus and its Hox gene families provides insights of decapod evolution.</title>
        <authorList>
            <person name="Jeong J.-H."/>
            <person name="Song I."/>
            <person name="Kim S."/>
            <person name="Choi T."/>
            <person name="Kim D."/>
            <person name="Ryu S."/>
            <person name="Kim W."/>
        </authorList>
    </citation>
    <scope>NUCLEOTIDE SEQUENCE [LARGE SCALE GENOMIC DNA]</scope>
    <source>
        <tissue evidence="2">Muscle</tissue>
    </source>
</reference>
<protein>
    <submittedName>
        <fullName evidence="2">Uncharacterized protein</fullName>
    </submittedName>
</protein>
<dbReference type="Proteomes" id="UP000324222">
    <property type="component" value="Unassembled WGS sequence"/>
</dbReference>
<evidence type="ECO:0000313" key="2">
    <source>
        <dbReference type="EMBL" id="MPC36356.1"/>
    </source>
</evidence>
<dbReference type="EMBL" id="VSRR010003496">
    <property type="protein sequence ID" value="MPC36356.1"/>
    <property type="molecule type" value="Genomic_DNA"/>
</dbReference>
<organism evidence="2 3">
    <name type="scientific">Portunus trituberculatus</name>
    <name type="common">Swimming crab</name>
    <name type="synonym">Neptunus trituberculatus</name>
    <dbReference type="NCBI Taxonomy" id="210409"/>
    <lineage>
        <taxon>Eukaryota</taxon>
        <taxon>Metazoa</taxon>
        <taxon>Ecdysozoa</taxon>
        <taxon>Arthropoda</taxon>
        <taxon>Crustacea</taxon>
        <taxon>Multicrustacea</taxon>
        <taxon>Malacostraca</taxon>
        <taxon>Eumalacostraca</taxon>
        <taxon>Eucarida</taxon>
        <taxon>Decapoda</taxon>
        <taxon>Pleocyemata</taxon>
        <taxon>Brachyura</taxon>
        <taxon>Eubrachyura</taxon>
        <taxon>Portunoidea</taxon>
        <taxon>Portunidae</taxon>
        <taxon>Portuninae</taxon>
        <taxon>Portunus</taxon>
    </lineage>
</organism>
<sequence length="95" mass="10278">MPRGATIAAPESVEAWCWPPAVMGVGLPGRARLGFAYAPRPPPTNPASARPRGEADARISLPRRRRRRHATSIQRILPPLNEIPFGTTPAIHSSP</sequence>
<comment type="caution">
    <text evidence="2">The sequence shown here is derived from an EMBL/GenBank/DDBJ whole genome shotgun (WGS) entry which is preliminary data.</text>
</comment>
<gene>
    <name evidence="2" type="ORF">E2C01_029812</name>
</gene>
<feature type="compositionally biased region" description="Basic residues" evidence="1">
    <location>
        <begin position="61"/>
        <end position="70"/>
    </location>
</feature>